<evidence type="ECO:0000313" key="1">
    <source>
        <dbReference type="EMBL" id="TWT38578.1"/>
    </source>
</evidence>
<dbReference type="Proteomes" id="UP000318878">
    <property type="component" value="Unassembled WGS sequence"/>
</dbReference>
<proteinExistence type="predicted"/>
<name>A0A5C5VJ34_9BACT</name>
<gene>
    <name evidence="1" type="ORF">Enr8_02710</name>
</gene>
<accession>A0A5C5VJ34</accession>
<dbReference type="EMBL" id="SJPF01000001">
    <property type="protein sequence ID" value="TWT38578.1"/>
    <property type="molecule type" value="Genomic_DNA"/>
</dbReference>
<protein>
    <submittedName>
        <fullName evidence="1">Uncharacterized protein</fullName>
    </submittedName>
</protein>
<reference evidence="1 2" key="1">
    <citation type="submission" date="2019-02" db="EMBL/GenBank/DDBJ databases">
        <title>Deep-cultivation of Planctomycetes and their phenomic and genomic characterization uncovers novel biology.</title>
        <authorList>
            <person name="Wiegand S."/>
            <person name="Jogler M."/>
            <person name="Boedeker C."/>
            <person name="Pinto D."/>
            <person name="Vollmers J."/>
            <person name="Rivas-Marin E."/>
            <person name="Kohn T."/>
            <person name="Peeters S.H."/>
            <person name="Heuer A."/>
            <person name="Rast P."/>
            <person name="Oberbeckmann S."/>
            <person name="Bunk B."/>
            <person name="Jeske O."/>
            <person name="Meyerdierks A."/>
            <person name="Storesund J.E."/>
            <person name="Kallscheuer N."/>
            <person name="Luecker S."/>
            <person name="Lage O.M."/>
            <person name="Pohl T."/>
            <person name="Merkel B.J."/>
            <person name="Hornburger P."/>
            <person name="Mueller R.-W."/>
            <person name="Bruemmer F."/>
            <person name="Labrenz M."/>
            <person name="Spormann A.M."/>
            <person name="Op Den Camp H."/>
            <person name="Overmann J."/>
            <person name="Amann R."/>
            <person name="Jetten M.S.M."/>
            <person name="Mascher T."/>
            <person name="Medema M.H."/>
            <person name="Devos D.P."/>
            <person name="Kaster A.-K."/>
            <person name="Ovreas L."/>
            <person name="Rohde M."/>
            <person name="Galperin M.Y."/>
            <person name="Jogler C."/>
        </authorList>
    </citation>
    <scope>NUCLEOTIDE SEQUENCE [LARGE SCALE GENOMIC DNA]</scope>
    <source>
        <strain evidence="1 2">Enr8</strain>
    </source>
</reference>
<dbReference type="AlphaFoldDB" id="A0A5C5VJ34"/>
<sequence>MNDEAKFALLRDPAARFSVQDVAAILAPYSGAIPAEFLQTLHRRPGVLLRDLSEKDALDAAAALSRADIAIQVVAEKDLVQVPAPPRYPLKSAILEEDAFVVDVPRWTGRIPWEKFFLLDLVPEFNRKTGSTQQDPHESQLFAETNADAAATTRAARTSITIYLELLCRDPLIRMRIDRNAFAFRKAGIPIVPSREANFRTLVETLQRRCTSAVVGPGMMQLLKGMNSTKESNYDRARFENLAQWLLTIEGVAP</sequence>
<dbReference type="OrthoDB" id="257121at2"/>
<organism evidence="1 2">
    <name type="scientific">Blastopirellula retiformator</name>
    <dbReference type="NCBI Taxonomy" id="2527970"/>
    <lineage>
        <taxon>Bacteria</taxon>
        <taxon>Pseudomonadati</taxon>
        <taxon>Planctomycetota</taxon>
        <taxon>Planctomycetia</taxon>
        <taxon>Pirellulales</taxon>
        <taxon>Pirellulaceae</taxon>
        <taxon>Blastopirellula</taxon>
    </lineage>
</organism>
<evidence type="ECO:0000313" key="2">
    <source>
        <dbReference type="Proteomes" id="UP000318878"/>
    </source>
</evidence>
<dbReference type="RefSeq" id="WP_146428818.1">
    <property type="nucleotide sequence ID" value="NZ_SJPF01000001.1"/>
</dbReference>
<comment type="caution">
    <text evidence="1">The sequence shown here is derived from an EMBL/GenBank/DDBJ whole genome shotgun (WGS) entry which is preliminary data.</text>
</comment>
<keyword evidence="2" id="KW-1185">Reference proteome</keyword>